<accession>A0A5N6X379</accession>
<sequence>MSSDNKVELTQTDWGTWQARAVDEDHVLEIYFGADTFHFHGYVVRESLAIVATVVANGISVGPVPGNLKDGLKIIFELKDSEEEFRFYLKHGNELWVTGHGCDYEILLLSF</sequence>
<keyword evidence="2" id="KW-1185">Reference proteome</keyword>
<evidence type="ECO:0000313" key="2">
    <source>
        <dbReference type="Proteomes" id="UP000325945"/>
    </source>
</evidence>
<dbReference type="EMBL" id="ML741790">
    <property type="protein sequence ID" value="KAE8327671.1"/>
    <property type="molecule type" value="Genomic_DNA"/>
</dbReference>
<name>A0A5N6X379_9EURO</name>
<protein>
    <submittedName>
        <fullName evidence="1">Uncharacterized protein</fullName>
    </submittedName>
</protein>
<reference evidence="2" key="1">
    <citation type="submission" date="2019-04" db="EMBL/GenBank/DDBJ databases">
        <title>Friends and foes A comparative genomics studyof 23 Aspergillus species from section Flavi.</title>
        <authorList>
            <consortium name="DOE Joint Genome Institute"/>
            <person name="Kjaerbolling I."/>
            <person name="Vesth T."/>
            <person name="Frisvad J.C."/>
            <person name="Nybo J.L."/>
            <person name="Theobald S."/>
            <person name="Kildgaard S."/>
            <person name="Isbrandt T."/>
            <person name="Kuo A."/>
            <person name="Sato A."/>
            <person name="Lyhne E.K."/>
            <person name="Kogle M.E."/>
            <person name="Wiebenga A."/>
            <person name="Kun R.S."/>
            <person name="Lubbers R.J."/>
            <person name="Makela M.R."/>
            <person name="Barry K."/>
            <person name="Chovatia M."/>
            <person name="Clum A."/>
            <person name="Daum C."/>
            <person name="Haridas S."/>
            <person name="He G."/>
            <person name="LaButti K."/>
            <person name="Lipzen A."/>
            <person name="Mondo S."/>
            <person name="Riley R."/>
            <person name="Salamov A."/>
            <person name="Simmons B.A."/>
            <person name="Magnuson J.K."/>
            <person name="Henrissat B."/>
            <person name="Mortensen U.H."/>
            <person name="Larsen T.O."/>
            <person name="Devries R.P."/>
            <person name="Grigoriev I.V."/>
            <person name="Machida M."/>
            <person name="Baker S.E."/>
            <person name="Andersen M.R."/>
        </authorList>
    </citation>
    <scope>NUCLEOTIDE SEQUENCE [LARGE SCALE GENOMIC DNA]</scope>
    <source>
        <strain evidence="2">CBS 130017</strain>
    </source>
</reference>
<gene>
    <name evidence="1" type="ORF">BDV39DRAFT_204690</name>
</gene>
<organism evidence="1 2">
    <name type="scientific">Aspergillus sergii</name>
    <dbReference type="NCBI Taxonomy" id="1034303"/>
    <lineage>
        <taxon>Eukaryota</taxon>
        <taxon>Fungi</taxon>
        <taxon>Dikarya</taxon>
        <taxon>Ascomycota</taxon>
        <taxon>Pezizomycotina</taxon>
        <taxon>Eurotiomycetes</taxon>
        <taxon>Eurotiomycetidae</taxon>
        <taxon>Eurotiales</taxon>
        <taxon>Aspergillaceae</taxon>
        <taxon>Aspergillus</taxon>
        <taxon>Aspergillus subgen. Circumdati</taxon>
    </lineage>
</organism>
<evidence type="ECO:0000313" key="1">
    <source>
        <dbReference type="EMBL" id="KAE8327671.1"/>
    </source>
</evidence>
<dbReference type="Proteomes" id="UP000325945">
    <property type="component" value="Unassembled WGS sequence"/>
</dbReference>
<proteinExistence type="predicted"/>
<dbReference type="AlphaFoldDB" id="A0A5N6X379"/>